<dbReference type="PANTHER" id="PTHR44846:SF1">
    <property type="entry name" value="MANNOSYL-D-GLYCERATE TRANSPORT_METABOLISM SYSTEM REPRESSOR MNGR-RELATED"/>
    <property type="match status" value="1"/>
</dbReference>
<dbReference type="AlphaFoldDB" id="A0A1G9QDW0"/>
<dbReference type="InterPro" id="IPR036388">
    <property type="entry name" value="WH-like_DNA-bd_sf"/>
</dbReference>
<dbReference type="SUPFAM" id="SSF46785">
    <property type="entry name" value="Winged helix' DNA-binding domain"/>
    <property type="match status" value="1"/>
</dbReference>
<dbReference type="Proteomes" id="UP000198654">
    <property type="component" value="Unassembled WGS sequence"/>
</dbReference>
<dbReference type="SUPFAM" id="SSF64288">
    <property type="entry name" value="Chorismate lyase-like"/>
    <property type="match status" value="1"/>
</dbReference>
<dbReference type="STRING" id="119000.SAMN05661010_03339"/>
<dbReference type="Gene3D" id="1.10.10.10">
    <property type="entry name" value="Winged helix-like DNA-binding domain superfamily/Winged helix DNA-binding domain"/>
    <property type="match status" value="1"/>
</dbReference>
<dbReference type="EMBL" id="FNGI01000011">
    <property type="protein sequence ID" value="SDM09153.1"/>
    <property type="molecule type" value="Genomic_DNA"/>
</dbReference>
<organism evidence="5 6">
    <name type="scientific">Modicisalibacter muralis</name>
    <dbReference type="NCBI Taxonomy" id="119000"/>
    <lineage>
        <taxon>Bacteria</taxon>
        <taxon>Pseudomonadati</taxon>
        <taxon>Pseudomonadota</taxon>
        <taxon>Gammaproteobacteria</taxon>
        <taxon>Oceanospirillales</taxon>
        <taxon>Halomonadaceae</taxon>
        <taxon>Modicisalibacter</taxon>
    </lineage>
</organism>
<dbReference type="GO" id="GO:0003700">
    <property type="term" value="F:DNA-binding transcription factor activity"/>
    <property type="evidence" value="ECO:0007669"/>
    <property type="project" value="InterPro"/>
</dbReference>
<dbReference type="Pfam" id="PF00392">
    <property type="entry name" value="GntR"/>
    <property type="match status" value="1"/>
</dbReference>
<evidence type="ECO:0000256" key="1">
    <source>
        <dbReference type="ARBA" id="ARBA00023015"/>
    </source>
</evidence>
<evidence type="ECO:0000259" key="4">
    <source>
        <dbReference type="PROSITE" id="PS50949"/>
    </source>
</evidence>
<dbReference type="GO" id="GO:0003677">
    <property type="term" value="F:DNA binding"/>
    <property type="evidence" value="ECO:0007669"/>
    <property type="project" value="UniProtKB-KW"/>
</dbReference>
<dbReference type="Gene3D" id="3.40.1410.10">
    <property type="entry name" value="Chorismate lyase-like"/>
    <property type="match status" value="1"/>
</dbReference>
<dbReference type="OrthoDB" id="7173258at2"/>
<keyword evidence="6" id="KW-1185">Reference proteome</keyword>
<dbReference type="SMART" id="SM00345">
    <property type="entry name" value="HTH_GNTR"/>
    <property type="match status" value="1"/>
</dbReference>
<protein>
    <submittedName>
        <fullName evidence="5">GntR family transcriptional regulator</fullName>
    </submittedName>
</protein>
<name>A0A1G9QDW0_9GAMM</name>
<dbReference type="InterPro" id="IPR011663">
    <property type="entry name" value="UTRA"/>
</dbReference>
<dbReference type="CDD" id="cd07377">
    <property type="entry name" value="WHTH_GntR"/>
    <property type="match status" value="1"/>
</dbReference>
<dbReference type="GO" id="GO:0045892">
    <property type="term" value="P:negative regulation of DNA-templated transcription"/>
    <property type="evidence" value="ECO:0007669"/>
    <property type="project" value="TreeGrafter"/>
</dbReference>
<dbReference type="PANTHER" id="PTHR44846">
    <property type="entry name" value="MANNOSYL-D-GLYCERATE TRANSPORT/METABOLISM SYSTEM REPRESSOR MNGR-RELATED"/>
    <property type="match status" value="1"/>
</dbReference>
<evidence type="ECO:0000313" key="6">
    <source>
        <dbReference type="Proteomes" id="UP000198654"/>
    </source>
</evidence>
<dbReference type="InterPro" id="IPR050679">
    <property type="entry name" value="Bact_HTH_transcr_reg"/>
</dbReference>
<gene>
    <name evidence="5" type="ORF">SAMN05661010_03339</name>
</gene>
<evidence type="ECO:0000313" key="5">
    <source>
        <dbReference type="EMBL" id="SDM09153.1"/>
    </source>
</evidence>
<accession>A0A1G9QDW0</accession>
<evidence type="ECO:0000256" key="3">
    <source>
        <dbReference type="ARBA" id="ARBA00023163"/>
    </source>
</evidence>
<dbReference type="SMART" id="SM00866">
    <property type="entry name" value="UTRA"/>
    <property type="match status" value="1"/>
</dbReference>
<keyword evidence="2" id="KW-0238">DNA-binding</keyword>
<dbReference type="InterPro" id="IPR028978">
    <property type="entry name" value="Chorismate_lyase_/UTRA_dom_sf"/>
</dbReference>
<keyword evidence="3" id="KW-0804">Transcription</keyword>
<dbReference type="InterPro" id="IPR036390">
    <property type="entry name" value="WH_DNA-bd_sf"/>
</dbReference>
<dbReference type="Pfam" id="PF07702">
    <property type="entry name" value="UTRA"/>
    <property type="match status" value="1"/>
</dbReference>
<keyword evidence="1" id="KW-0805">Transcription regulation</keyword>
<proteinExistence type="predicted"/>
<dbReference type="PROSITE" id="PS50949">
    <property type="entry name" value="HTH_GNTR"/>
    <property type="match status" value="1"/>
</dbReference>
<dbReference type="InterPro" id="IPR000524">
    <property type="entry name" value="Tscrpt_reg_HTH_GntR"/>
</dbReference>
<reference evidence="5 6" key="1">
    <citation type="submission" date="2016-10" db="EMBL/GenBank/DDBJ databases">
        <authorList>
            <person name="de Groot N.N."/>
        </authorList>
    </citation>
    <scope>NUCLEOTIDE SEQUENCE [LARGE SCALE GENOMIC DNA]</scope>
    <source>
        <strain evidence="5 6">DSM 14789</strain>
    </source>
</reference>
<evidence type="ECO:0000256" key="2">
    <source>
        <dbReference type="ARBA" id="ARBA00023125"/>
    </source>
</evidence>
<sequence>MTPARYNARQMHASERIDIKENQPMSAPKGPMFQPLYRQIKDLLLERIADGEWPPGTFIPSESALAASYNVSVGTLRKALDELVVDNVVIRRQGKGTAVATHDADRALFRFFNIEHHNGERVLPVSRALSRARRRATQAESQDLALAKGAEVIHIRRVRELEGKPILLEDIMLDAERFAALANQPEMLPNTLYQLYQKQYGATVAHADERLIAIAAGAEEVAQLGVEAGEPLIEIHRIARDYQGTPIERRISVLSTREYCYTNTV</sequence>
<dbReference type="FunFam" id="1.10.10.10:FF:000079">
    <property type="entry name" value="GntR family transcriptional regulator"/>
    <property type="match status" value="1"/>
</dbReference>
<feature type="domain" description="HTH gntR-type" evidence="4">
    <location>
        <begin position="34"/>
        <end position="102"/>
    </location>
</feature>